<dbReference type="Proteomes" id="UP001163835">
    <property type="component" value="Unassembled WGS sequence"/>
</dbReference>
<keyword evidence="2" id="KW-1185">Reference proteome</keyword>
<feature type="non-terminal residue" evidence="1">
    <location>
        <position position="66"/>
    </location>
</feature>
<gene>
    <name evidence="1" type="ORF">F5876DRAFT_26883</name>
</gene>
<evidence type="ECO:0000313" key="1">
    <source>
        <dbReference type="EMBL" id="KAJ3809850.1"/>
    </source>
</evidence>
<name>A0ACC1TZC4_9AGAR</name>
<reference evidence="1" key="1">
    <citation type="submission" date="2022-09" db="EMBL/GenBank/DDBJ databases">
        <title>A Global Phylogenomic Analysis of the Shiitake Genus Lentinula.</title>
        <authorList>
            <consortium name="DOE Joint Genome Institute"/>
            <person name="Sierra-Patev S."/>
            <person name="Min B."/>
            <person name="Naranjo-Ortiz M."/>
            <person name="Looney B."/>
            <person name="Konkel Z."/>
            <person name="Slot J.C."/>
            <person name="Sakamoto Y."/>
            <person name="Steenwyk J.L."/>
            <person name="Rokas A."/>
            <person name="Carro J."/>
            <person name="Camarero S."/>
            <person name="Ferreira P."/>
            <person name="Molpeceres G."/>
            <person name="Ruiz-Duenas F.J."/>
            <person name="Serrano A."/>
            <person name="Henrissat B."/>
            <person name="Drula E."/>
            <person name="Hughes K.W."/>
            <person name="Mata J.L."/>
            <person name="Ishikawa N.K."/>
            <person name="Vargas-Isla R."/>
            <person name="Ushijima S."/>
            <person name="Smith C.A."/>
            <person name="Ahrendt S."/>
            <person name="Andreopoulos W."/>
            <person name="He G."/>
            <person name="Labutti K."/>
            <person name="Lipzen A."/>
            <person name="Ng V."/>
            <person name="Riley R."/>
            <person name="Sandor L."/>
            <person name="Barry K."/>
            <person name="Martinez A.T."/>
            <person name="Xiao Y."/>
            <person name="Gibbons J.G."/>
            <person name="Terashima K."/>
            <person name="Grigoriev I.V."/>
            <person name="Hibbett D.S."/>
        </authorList>
    </citation>
    <scope>NUCLEOTIDE SEQUENCE</scope>
    <source>
        <strain evidence="1">TMI1499</strain>
    </source>
</reference>
<evidence type="ECO:0000313" key="2">
    <source>
        <dbReference type="Proteomes" id="UP001163835"/>
    </source>
</evidence>
<feature type="non-terminal residue" evidence="1">
    <location>
        <position position="1"/>
    </location>
</feature>
<accession>A0ACC1TZC4</accession>
<organism evidence="1 2">
    <name type="scientific">Lentinula aff. lateritia</name>
    <dbReference type="NCBI Taxonomy" id="2804960"/>
    <lineage>
        <taxon>Eukaryota</taxon>
        <taxon>Fungi</taxon>
        <taxon>Dikarya</taxon>
        <taxon>Basidiomycota</taxon>
        <taxon>Agaricomycotina</taxon>
        <taxon>Agaricomycetes</taxon>
        <taxon>Agaricomycetidae</taxon>
        <taxon>Agaricales</taxon>
        <taxon>Marasmiineae</taxon>
        <taxon>Omphalotaceae</taxon>
        <taxon>Lentinula</taxon>
    </lineage>
</organism>
<proteinExistence type="predicted"/>
<dbReference type="EMBL" id="MU795133">
    <property type="protein sequence ID" value="KAJ3809850.1"/>
    <property type="molecule type" value="Genomic_DNA"/>
</dbReference>
<sequence>SRQYFRPTYRTTNNPLILRTMIDKAKSLGTPLYFAYMDWTNAFPSTDRSVMWIKLFSMGVKGPMID</sequence>
<protein>
    <submittedName>
        <fullName evidence="1">Uncharacterized protein</fullName>
    </submittedName>
</protein>
<comment type="caution">
    <text evidence="1">The sequence shown here is derived from an EMBL/GenBank/DDBJ whole genome shotgun (WGS) entry which is preliminary data.</text>
</comment>